<sequence length="328" mass="35926">MVPIILITFFFIFPYIAPAQSYHSFKSFKLPSIGSEAYAFDSKNGGPYTGLNDGRVVKYQGPELGFQEFATTSSNRSKELCDGKNGDDAKVGPTCGRTIGLEFNHKTGDLYIADAFYGLMVVGSDGGVARRLCYGVHFDYPDGIAIDQVTGDIYLTDLGSIFSKTNNMTDILLKGDSTGRLLKYDPKTNQTTVVLTGLAMPAGAVVSGDGSFVLIAEYVACRITRFWLKGPKANTSEIFVNLPGNPDNIKRTNTGDFWVAVNIQKLNPKLIVFPLGQKISPDGRILETVNFYQEYNATYVTEVQENDGLIYVASIYTDFAGVYRGLKC</sequence>
<dbReference type="Pfam" id="PF03088">
    <property type="entry name" value="Str_synth"/>
    <property type="match status" value="1"/>
</dbReference>
<dbReference type="GO" id="GO:0005773">
    <property type="term" value="C:vacuole"/>
    <property type="evidence" value="ECO:0007669"/>
    <property type="project" value="UniProtKB-SubCell"/>
</dbReference>
<evidence type="ECO:0000256" key="2">
    <source>
        <dbReference type="ARBA" id="ARBA00009191"/>
    </source>
</evidence>
<evidence type="ECO:0000256" key="5">
    <source>
        <dbReference type="SAM" id="SignalP"/>
    </source>
</evidence>
<evidence type="ECO:0000259" key="6">
    <source>
        <dbReference type="Pfam" id="PF03088"/>
    </source>
</evidence>
<dbReference type="GO" id="GO:0012505">
    <property type="term" value="C:endomembrane system"/>
    <property type="evidence" value="ECO:0007669"/>
    <property type="project" value="TreeGrafter"/>
</dbReference>
<evidence type="ECO:0000313" key="8">
    <source>
        <dbReference type="Proteomes" id="UP000826271"/>
    </source>
</evidence>
<keyword evidence="4" id="KW-0325">Glycoprotein</keyword>
<feature type="domain" description="Strictosidine synthase conserved region" evidence="6">
    <location>
        <begin position="142"/>
        <end position="231"/>
    </location>
</feature>
<dbReference type="PANTHER" id="PTHR10426:SF136">
    <property type="entry name" value="PROTEIN STRICTOSIDINE SYNTHASE-LIKE 9-LIKE"/>
    <property type="match status" value="1"/>
</dbReference>
<comment type="caution">
    <text evidence="7">The sequence shown here is derived from an EMBL/GenBank/DDBJ whole genome shotgun (WGS) entry which is preliminary data.</text>
</comment>
<protein>
    <recommendedName>
        <fullName evidence="6">Strictosidine synthase conserved region domain-containing protein</fullName>
    </recommendedName>
</protein>
<feature type="signal peptide" evidence="5">
    <location>
        <begin position="1"/>
        <end position="19"/>
    </location>
</feature>
<evidence type="ECO:0000313" key="7">
    <source>
        <dbReference type="EMBL" id="KAG8383116.1"/>
    </source>
</evidence>
<dbReference type="PANTHER" id="PTHR10426">
    <property type="entry name" value="STRICTOSIDINE SYNTHASE-RELATED"/>
    <property type="match status" value="1"/>
</dbReference>
<evidence type="ECO:0000256" key="4">
    <source>
        <dbReference type="ARBA" id="ARBA00023180"/>
    </source>
</evidence>
<name>A0AAV6XRA8_9LAMI</name>
<evidence type="ECO:0000256" key="3">
    <source>
        <dbReference type="ARBA" id="ARBA00022554"/>
    </source>
</evidence>
<accession>A0AAV6XRA8</accession>
<keyword evidence="5" id="KW-0732">Signal</keyword>
<comment type="subcellular location">
    <subcellularLocation>
        <location evidence="1">Vacuole</location>
    </subcellularLocation>
</comment>
<keyword evidence="3" id="KW-0926">Vacuole</keyword>
<dbReference type="Gene3D" id="2.120.10.30">
    <property type="entry name" value="TolB, C-terminal domain"/>
    <property type="match status" value="1"/>
</dbReference>
<reference evidence="7" key="1">
    <citation type="submission" date="2019-10" db="EMBL/GenBank/DDBJ databases">
        <authorList>
            <person name="Zhang R."/>
            <person name="Pan Y."/>
            <person name="Wang J."/>
            <person name="Ma R."/>
            <person name="Yu S."/>
        </authorList>
    </citation>
    <scope>NUCLEOTIDE SEQUENCE</scope>
    <source>
        <strain evidence="7">LA-IB0</strain>
        <tissue evidence="7">Leaf</tissue>
    </source>
</reference>
<dbReference type="InterPro" id="IPR018119">
    <property type="entry name" value="Strictosidine_synth_cons-reg"/>
</dbReference>
<feature type="chain" id="PRO_5043709043" description="Strictosidine synthase conserved region domain-containing protein" evidence="5">
    <location>
        <begin position="20"/>
        <end position="328"/>
    </location>
</feature>
<dbReference type="EMBL" id="WHWC01000005">
    <property type="protein sequence ID" value="KAG8383116.1"/>
    <property type="molecule type" value="Genomic_DNA"/>
</dbReference>
<organism evidence="7 8">
    <name type="scientific">Buddleja alternifolia</name>
    <dbReference type="NCBI Taxonomy" id="168488"/>
    <lineage>
        <taxon>Eukaryota</taxon>
        <taxon>Viridiplantae</taxon>
        <taxon>Streptophyta</taxon>
        <taxon>Embryophyta</taxon>
        <taxon>Tracheophyta</taxon>
        <taxon>Spermatophyta</taxon>
        <taxon>Magnoliopsida</taxon>
        <taxon>eudicotyledons</taxon>
        <taxon>Gunneridae</taxon>
        <taxon>Pentapetalae</taxon>
        <taxon>asterids</taxon>
        <taxon>lamiids</taxon>
        <taxon>Lamiales</taxon>
        <taxon>Scrophulariaceae</taxon>
        <taxon>Buddlejeae</taxon>
        <taxon>Buddleja</taxon>
    </lineage>
</organism>
<dbReference type="AlphaFoldDB" id="A0AAV6XRA8"/>
<dbReference type="GO" id="GO:0016787">
    <property type="term" value="F:hydrolase activity"/>
    <property type="evidence" value="ECO:0007669"/>
    <property type="project" value="TreeGrafter"/>
</dbReference>
<dbReference type="InterPro" id="IPR011042">
    <property type="entry name" value="6-blade_b-propeller_TolB-like"/>
</dbReference>
<keyword evidence="8" id="KW-1185">Reference proteome</keyword>
<evidence type="ECO:0000256" key="1">
    <source>
        <dbReference type="ARBA" id="ARBA00004116"/>
    </source>
</evidence>
<gene>
    <name evidence="7" type="ORF">BUALT_Bualt05G0151300</name>
</gene>
<proteinExistence type="inferred from homology"/>
<dbReference type="Proteomes" id="UP000826271">
    <property type="component" value="Unassembled WGS sequence"/>
</dbReference>
<dbReference type="SUPFAM" id="SSF63829">
    <property type="entry name" value="Calcium-dependent phosphotriesterase"/>
    <property type="match status" value="1"/>
</dbReference>
<comment type="similarity">
    <text evidence="2">Belongs to the strictosidine synthase family.</text>
</comment>